<proteinExistence type="predicted"/>
<evidence type="ECO:0000313" key="3">
    <source>
        <dbReference type="Proteomes" id="UP001156905"/>
    </source>
</evidence>
<dbReference type="RefSeq" id="WP_284260048.1">
    <property type="nucleotide sequence ID" value="NZ_BSOW01000001.1"/>
</dbReference>
<evidence type="ECO:0008006" key="4">
    <source>
        <dbReference type="Google" id="ProtNLM"/>
    </source>
</evidence>
<reference evidence="3" key="1">
    <citation type="journal article" date="2019" name="Int. J. Syst. Evol. Microbiol.">
        <title>The Global Catalogue of Microorganisms (GCM) 10K type strain sequencing project: providing services to taxonomists for standard genome sequencing and annotation.</title>
        <authorList>
            <consortium name="The Broad Institute Genomics Platform"/>
            <consortium name="The Broad Institute Genome Sequencing Center for Infectious Disease"/>
            <person name="Wu L."/>
            <person name="Ma J."/>
        </authorList>
    </citation>
    <scope>NUCLEOTIDE SEQUENCE [LARGE SCALE GENOMIC DNA]</scope>
    <source>
        <strain evidence="3">NBRC 102520</strain>
    </source>
</reference>
<dbReference type="EMBL" id="BSOW01000001">
    <property type="protein sequence ID" value="GLR83355.1"/>
    <property type="molecule type" value="Genomic_DNA"/>
</dbReference>
<accession>A0ABQ6APK2</accession>
<protein>
    <recommendedName>
        <fullName evidence="4">Transposase</fullName>
    </recommendedName>
</protein>
<keyword evidence="3" id="KW-1185">Reference proteome</keyword>
<gene>
    <name evidence="2" type="ORF">GCM10007857_00650</name>
</gene>
<comment type="caution">
    <text evidence="2">The sequence shown here is derived from an EMBL/GenBank/DDBJ whole genome shotgun (WGS) entry which is preliminary data.</text>
</comment>
<name>A0ABQ6APK2_9BRAD</name>
<sequence length="81" mass="9262">MTTAGRNAIKAELDTLRKLAREVIQSSKGKRPLPVKDQRTLRQQQKRAVEAIVAEIKELKQLKRRVLQARAPEAMTEKFVP</sequence>
<dbReference type="Proteomes" id="UP001156905">
    <property type="component" value="Unassembled WGS sequence"/>
</dbReference>
<evidence type="ECO:0000313" key="2">
    <source>
        <dbReference type="EMBL" id="GLR83355.1"/>
    </source>
</evidence>
<organism evidence="2 3">
    <name type="scientific">Bradyrhizobium iriomotense</name>
    <dbReference type="NCBI Taxonomy" id="441950"/>
    <lineage>
        <taxon>Bacteria</taxon>
        <taxon>Pseudomonadati</taxon>
        <taxon>Pseudomonadota</taxon>
        <taxon>Alphaproteobacteria</taxon>
        <taxon>Hyphomicrobiales</taxon>
        <taxon>Nitrobacteraceae</taxon>
        <taxon>Bradyrhizobium</taxon>
    </lineage>
</organism>
<feature type="coiled-coil region" evidence="1">
    <location>
        <begin position="42"/>
        <end position="69"/>
    </location>
</feature>
<evidence type="ECO:0000256" key="1">
    <source>
        <dbReference type="SAM" id="Coils"/>
    </source>
</evidence>
<keyword evidence="1" id="KW-0175">Coiled coil</keyword>